<feature type="compositionally biased region" description="Gly residues" evidence="1">
    <location>
        <begin position="232"/>
        <end position="245"/>
    </location>
</feature>
<keyword evidence="3" id="KW-1185">Reference proteome</keyword>
<feature type="region of interest" description="Disordered" evidence="1">
    <location>
        <begin position="221"/>
        <end position="245"/>
    </location>
</feature>
<proteinExistence type="predicted"/>
<evidence type="ECO:0000313" key="3">
    <source>
        <dbReference type="Proteomes" id="UP000664771"/>
    </source>
</evidence>
<evidence type="ECO:0000256" key="1">
    <source>
        <dbReference type="SAM" id="MobiDB-lite"/>
    </source>
</evidence>
<comment type="caution">
    <text evidence="2">The sequence shown here is derived from an EMBL/GenBank/DDBJ whole genome shotgun (WGS) entry which is preliminary data.</text>
</comment>
<dbReference type="EMBL" id="JAFVMF010000055">
    <property type="protein sequence ID" value="MBO1362103.1"/>
    <property type="molecule type" value="Genomic_DNA"/>
</dbReference>
<dbReference type="Proteomes" id="UP000664771">
    <property type="component" value="Unassembled WGS sequence"/>
</dbReference>
<name>A0ABS3M1T1_9PROT</name>
<reference evidence="2 3" key="1">
    <citation type="submission" date="2021-03" db="EMBL/GenBank/DDBJ databases">
        <title>The complete genome sequence of Acetobacter sacchari TBRC 11175.</title>
        <authorList>
            <person name="Charoenyingcharoen P."/>
            <person name="Yukphan P."/>
        </authorList>
    </citation>
    <scope>NUCLEOTIDE SEQUENCE [LARGE SCALE GENOMIC DNA]</scope>
    <source>
        <strain evidence="2 3">TBRC 11175</strain>
    </source>
</reference>
<evidence type="ECO:0008006" key="4">
    <source>
        <dbReference type="Google" id="ProtNLM"/>
    </source>
</evidence>
<organism evidence="2 3">
    <name type="scientific">Acetobacter sacchari</name>
    <dbReference type="NCBI Taxonomy" id="2661687"/>
    <lineage>
        <taxon>Bacteria</taxon>
        <taxon>Pseudomonadati</taxon>
        <taxon>Pseudomonadota</taxon>
        <taxon>Alphaproteobacteria</taxon>
        <taxon>Acetobacterales</taxon>
        <taxon>Acetobacteraceae</taxon>
        <taxon>Acetobacter</taxon>
    </lineage>
</organism>
<feature type="compositionally biased region" description="Low complexity" evidence="1">
    <location>
        <begin position="221"/>
        <end position="231"/>
    </location>
</feature>
<feature type="non-terminal residue" evidence="2">
    <location>
        <position position="1"/>
    </location>
</feature>
<protein>
    <recommendedName>
        <fullName evidence="4">Phage tail protein</fullName>
    </recommendedName>
</protein>
<evidence type="ECO:0000313" key="2">
    <source>
        <dbReference type="EMBL" id="MBO1362103.1"/>
    </source>
</evidence>
<gene>
    <name evidence="2" type="ORF">J2D73_20205</name>
</gene>
<accession>A0ABS3M1T1</accession>
<dbReference type="RefSeq" id="WP_207884214.1">
    <property type="nucleotide sequence ID" value="NZ_JAFVMF010000055.1"/>
</dbReference>
<sequence length="269" mass="25512">IQAATSAPTAPAGGAVVLLYTVTVPSGVTNLSTATSVAATAMYPTIPTLALGRLLSVQSFTASGTYTKSARARLIRVRGCGPGGPGGYAEPNSTGYTSAAGAGGAGAECELWIDVSALTSISITVGTPATPIASSSQSTSGSSVFGAYVTLGGGQGGGVGVSVSNSSGTQSVNAAGGSVTWGGLSSKVLSGSFAKSGAYGQQGISIFGNGVPAIGASSAYGSAASPQNNGSPGTGSGYGAGGSGGGSNSTTGYIGGSGMPSWFVIEEYS</sequence>